<name>A0A1X7VT00_AMPQE</name>
<accession>A0A1X7VT00</accession>
<dbReference type="STRING" id="400682.A0A1X7VT00"/>
<dbReference type="GO" id="GO:0035145">
    <property type="term" value="C:exon-exon junction complex"/>
    <property type="evidence" value="ECO:0007669"/>
    <property type="project" value="TreeGrafter"/>
</dbReference>
<organism evidence="2">
    <name type="scientific">Amphimedon queenslandica</name>
    <name type="common">Sponge</name>
    <dbReference type="NCBI Taxonomy" id="400682"/>
    <lineage>
        <taxon>Eukaryota</taxon>
        <taxon>Metazoa</taxon>
        <taxon>Porifera</taxon>
        <taxon>Demospongiae</taxon>
        <taxon>Heteroscleromorpha</taxon>
        <taxon>Haplosclerida</taxon>
        <taxon>Niphatidae</taxon>
        <taxon>Amphimedon</taxon>
    </lineage>
</organism>
<feature type="compositionally biased region" description="Acidic residues" evidence="1">
    <location>
        <begin position="110"/>
        <end position="133"/>
    </location>
</feature>
<dbReference type="SUPFAM" id="SSF48371">
    <property type="entry name" value="ARM repeat"/>
    <property type="match status" value="1"/>
</dbReference>
<dbReference type="Gene3D" id="1.25.40.180">
    <property type="match status" value="1"/>
</dbReference>
<feature type="compositionally biased region" description="Acidic residues" evidence="1">
    <location>
        <begin position="84"/>
        <end position="100"/>
    </location>
</feature>
<dbReference type="GO" id="GO:0000184">
    <property type="term" value="P:nuclear-transcribed mRNA catabolic process, nonsense-mediated decay"/>
    <property type="evidence" value="ECO:0007669"/>
    <property type="project" value="InterPro"/>
</dbReference>
<dbReference type="EnsemblMetazoa" id="Aqu2.1.42538_001">
    <property type="protein sequence ID" value="Aqu2.1.42538_001"/>
    <property type="gene ID" value="Aqu2.1.42538"/>
</dbReference>
<evidence type="ECO:0000256" key="1">
    <source>
        <dbReference type="SAM" id="MobiDB-lite"/>
    </source>
</evidence>
<dbReference type="InParanoid" id="A0A1X7VT00"/>
<evidence type="ECO:0000313" key="2">
    <source>
        <dbReference type="EnsemblMetazoa" id="Aqu2.1.42538_001"/>
    </source>
</evidence>
<dbReference type="PANTHER" id="PTHR12839">
    <property type="entry name" value="NONSENSE-MEDIATED MRNA DECAY PROTEIN 2 UP-FRAMESHIFT SUPPRESSOR 2"/>
    <property type="match status" value="1"/>
</dbReference>
<dbReference type="AlphaFoldDB" id="A0A1X7VT00"/>
<feature type="region of interest" description="Disordered" evidence="1">
    <location>
        <begin position="76"/>
        <end position="139"/>
    </location>
</feature>
<reference evidence="2" key="1">
    <citation type="submission" date="2017-05" db="UniProtKB">
        <authorList>
            <consortium name="EnsemblMetazoa"/>
        </authorList>
    </citation>
    <scope>IDENTIFICATION</scope>
</reference>
<dbReference type="InterPro" id="IPR016024">
    <property type="entry name" value="ARM-type_fold"/>
</dbReference>
<dbReference type="OrthoDB" id="27832at2759"/>
<protein>
    <submittedName>
        <fullName evidence="2">Uncharacterized protein</fullName>
    </submittedName>
</protein>
<sequence length="139" mass="15756">MLLDTCGSYFDHGSSKRKLDSFIIVFQCYLLNKRQPLPLEVEYVITDCLLSLHPNLVLYNNVTEAQEALSELEKTFRTKLGESDGGEDGGGEESDDEDERGFDWGGKQEGEEDEEEEEENEEEEDVEDDEMSDLVDFGG</sequence>
<dbReference type="InterPro" id="IPR039762">
    <property type="entry name" value="Nmd2/UPF2"/>
</dbReference>
<dbReference type="GO" id="GO:0005737">
    <property type="term" value="C:cytoplasm"/>
    <property type="evidence" value="ECO:0007669"/>
    <property type="project" value="TreeGrafter"/>
</dbReference>
<proteinExistence type="predicted"/>
<dbReference type="PANTHER" id="PTHR12839:SF7">
    <property type="entry name" value="REGULATOR OF NONSENSE TRANSCRIPTS 2"/>
    <property type="match status" value="1"/>
</dbReference>